<dbReference type="Pfam" id="PF14529">
    <property type="entry name" value="Exo_endo_phos_2"/>
    <property type="match status" value="1"/>
</dbReference>
<feature type="domain" description="Endonuclease/exonuclease/phosphatase" evidence="3">
    <location>
        <begin position="873"/>
        <end position="946"/>
    </location>
</feature>
<dbReference type="Gene3D" id="3.60.10.10">
    <property type="entry name" value="Endonuclease/exonuclease/phosphatase"/>
    <property type="match status" value="1"/>
</dbReference>
<dbReference type="PANTHER" id="PTHR33194">
    <property type="entry name" value="ZINC KNUCKLE DOMAINCONTAINING PROTEIN"/>
    <property type="match status" value="1"/>
</dbReference>
<evidence type="ECO:0000259" key="2">
    <source>
        <dbReference type="Pfam" id="PF03732"/>
    </source>
</evidence>
<feature type="compositionally biased region" description="Basic and acidic residues" evidence="1">
    <location>
        <begin position="85"/>
        <end position="106"/>
    </location>
</feature>
<reference evidence="4 5" key="1">
    <citation type="journal article" date="2008" name="Nature">
        <title>The genome of the model beetle and pest Tribolium castaneum.</title>
        <authorList>
            <consortium name="Tribolium Genome Sequencing Consortium"/>
            <person name="Richards S."/>
            <person name="Gibbs R.A."/>
            <person name="Weinstock G.M."/>
            <person name="Brown S.J."/>
            <person name="Denell R."/>
            <person name="Beeman R.W."/>
            <person name="Gibbs R."/>
            <person name="Beeman R.W."/>
            <person name="Brown S.J."/>
            <person name="Bucher G."/>
            <person name="Friedrich M."/>
            <person name="Grimmelikhuijzen C.J."/>
            <person name="Klingler M."/>
            <person name="Lorenzen M."/>
            <person name="Richards S."/>
            <person name="Roth S."/>
            <person name="Schroder R."/>
            <person name="Tautz D."/>
            <person name="Zdobnov E.M."/>
            <person name="Muzny D."/>
            <person name="Gibbs R.A."/>
            <person name="Weinstock G.M."/>
            <person name="Attaway T."/>
            <person name="Bell S."/>
            <person name="Buhay C.J."/>
            <person name="Chandrabose M.N."/>
            <person name="Chavez D."/>
            <person name="Clerk-Blankenburg K.P."/>
            <person name="Cree A."/>
            <person name="Dao M."/>
            <person name="Davis C."/>
            <person name="Chacko J."/>
            <person name="Dinh H."/>
            <person name="Dugan-Rocha S."/>
            <person name="Fowler G."/>
            <person name="Garner T.T."/>
            <person name="Garnes J."/>
            <person name="Gnirke A."/>
            <person name="Hawes A."/>
            <person name="Hernandez J."/>
            <person name="Hines S."/>
            <person name="Holder M."/>
            <person name="Hume J."/>
            <person name="Jhangiani S.N."/>
            <person name="Joshi V."/>
            <person name="Khan Z.M."/>
            <person name="Jackson L."/>
            <person name="Kovar C."/>
            <person name="Kowis A."/>
            <person name="Lee S."/>
            <person name="Lewis L.R."/>
            <person name="Margolis J."/>
            <person name="Morgan M."/>
            <person name="Nazareth L.V."/>
            <person name="Nguyen N."/>
            <person name="Okwuonu G."/>
            <person name="Parker D."/>
            <person name="Richards S."/>
            <person name="Ruiz S.J."/>
            <person name="Santibanez J."/>
            <person name="Savard J."/>
            <person name="Scherer S.E."/>
            <person name="Schneider B."/>
            <person name="Sodergren E."/>
            <person name="Tautz D."/>
            <person name="Vattahil S."/>
            <person name="Villasana D."/>
            <person name="White C.S."/>
            <person name="Wright R."/>
            <person name="Park Y."/>
            <person name="Beeman R.W."/>
            <person name="Lord J."/>
            <person name="Oppert B."/>
            <person name="Lorenzen M."/>
            <person name="Brown S."/>
            <person name="Wang L."/>
            <person name="Savard J."/>
            <person name="Tautz D."/>
            <person name="Richards S."/>
            <person name="Weinstock G."/>
            <person name="Gibbs R.A."/>
            <person name="Liu Y."/>
            <person name="Worley K."/>
            <person name="Weinstock G."/>
            <person name="Elsik C.G."/>
            <person name="Reese J.T."/>
            <person name="Elhaik E."/>
            <person name="Landan G."/>
            <person name="Graur D."/>
            <person name="Arensburger P."/>
            <person name="Atkinson P."/>
            <person name="Beeman R.W."/>
            <person name="Beidler J."/>
            <person name="Brown S.J."/>
            <person name="Demuth J.P."/>
            <person name="Drury D.W."/>
            <person name="Du Y.Z."/>
            <person name="Fujiwara H."/>
            <person name="Lorenzen M."/>
            <person name="Maselli V."/>
            <person name="Osanai M."/>
            <person name="Park Y."/>
            <person name="Robertson H.M."/>
            <person name="Tu Z."/>
            <person name="Wang J.J."/>
            <person name="Wang S."/>
            <person name="Richards S."/>
            <person name="Song H."/>
            <person name="Zhang L."/>
            <person name="Sodergren E."/>
            <person name="Werner D."/>
            <person name="Stanke M."/>
            <person name="Morgenstern B."/>
            <person name="Solovyev V."/>
            <person name="Kosarev P."/>
            <person name="Brown G."/>
            <person name="Chen H.C."/>
            <person name="Ermolaeva O."/>
            <person name="Hlavina W."/>
            <person name="Kapustin Y."/>
            <person name="Kiryutin B."/>
            <person name="Kitts P."/>
            <person name="Maglott D."/>
            <person name="Pruitt K."/>
            <person name="Sapojnikov V."/>
            <person name="Souvorov A."/>
            <person name="Mackey A.J."/>
            <person name="Waterhouse R.M."/>
            <person name="Wyder S."/>
            <person name="Zdobnov E.M."/>
            <person name="Zdobnov E.M."/>
            <person name="Wyder S."/>
            <person name="Kriventseva E.V."/>
            <person name="Kadowaki T."/>
            <person name="Bork P."/>
            <person name="Aranda M."/>
            <person name="Bao R."/>
            <person name="Beermann A."/>
            <person name="Berns N."/>
            <person name="Bolognesi R."/>
            <person name="Bonneton F."/>
            <person name="Bopp D."/>
            <person name="Brown S.J."/>
            <person name="Bucher G."/>
            <person name="Butts T."/>
            <person name="Chaumot A."/>
            <person name="Denell R.E."/>
            <person name="Ferrier D.E."/>
            <person name="Friedrich M."/>
            <person name="Gordon C.M."/>
            <person name="Jindra M."/>
            <person name="Klingler M."/>
            <person name="Lan Q."/>
            <person name="Lattorff H.M."/>
            <person name="Laudet V."/>
            <person name="von Levetsow C."/>
            <person name="Liu Z."/>
            <person name="Lutz R."/>
            <person name="Lynch J.A."/>
            <person name="da Fonseca R.N."/>
            <person name="Posnien N."/>
            <person name="Reuter R."/>
            <person name="Roth S."/>
            <person name="Savard J."/>
            <person name="Schinko J.B."/>
            <person name="Schmitt C."/>
            <person name="Schoppmeier M."/>
            <person name="Schroder R."/>
            <person name="Shippy T.D."/>
            <person name="Simonnet F."/>
            <person name="Marques-Souza H."/>
            <person name="Tautz D."/>
            <person name="Tomoyasu Y."/>
            <person name="Trauner J."/>
            <person name="Van der Zee M."/>
            <person name="Vervoort M."/>
            <person name="Wittkopp N."/>
            <person name="Wimmer E.A."/>
            <person name="Yang X."/>
            <person name="Jones A.K."/>
            <person name="Sattelle D.B."/>
            <person name="Ebert P.R."/>
            <person name="Nelson D."/>
            <person name="Scott J.G."/>
            <person name="Beeman R.W."/>
            <person name="Muthukrishnan S."/>
            <person name="Kramer K.J."/>
            <person name="Arakane Y."/>
            <person name="Beeman R.W."/>
            <person name="Zhu Q."/>
            <person name="Hogenkamp D."/>
            <person name="Dixit R."/>
            <person name="Oppert B."/>
            <person name="Jiang H."/>
            <person name="Zou Z."/>
            <person name="Marshall J."/>
            <person name="Elpidina E."/>
            <person name="Vinokurov K."/>
            <person name="Oppert C."/>
            <person name="Zou Z."/>
            <person name="Evans J."/>
            <person name="Lu Z."/>
            <person name="Zhao P."/>
            <person name="Sumathipala N."/>
            <person name="Altincicek B."/>
            <person name="Vilcinskas A."/>
            <person name="Williams M."/>
            <person name="Hultmark D."/>
            <person name="Hetru C."/>
            <person name="Jiang H."/>
            <person name="Grimmelikhuijzen C.J."/>
            <person name="Hauser F."/>
            <person name="Cazzamali G."/>
            <person name="Williamson M."/>
            <person name="Park Y."/>
            <person name="Li B."/>
            <person name="Tanaka Y."/>
            <person name="Predel R."/>
            <person name="Neupert S."/>
            <person name="Schachtner J."/>
            <person name="Verleyen P."/>
            <person name="Raible F."/>
            <person name="Bork P."/>
            <person name="Friedrich M."/>
            <person name="Walden K.K."/>
            <person name="Robertson H.M."/>
            <person name="Angeli S."/>
            <person name="Foret S."/>
            <person name="Bucher G."/>
            <person name="Schuetz S."/>
            <person name="Maleszka R."/>
            <person name="Wimmer E.A."/>
            <person name="Beeman R.W."/>
            <person name="Lorenzen M."/>
            <person name="Tomoyasu Y."/>
            <person name="Miller S.C."/>
            <person name="Grossmann D."/>
            <person name="Bucher G."/>
        </authorList>
    </citation>
    <scope>NUCLEOTIDE SEQUENCE [LARGE SCALE GENOMIC DNA]</scope>
    <source>
        <strain evidence="4 5">Georgia GA2</strain>
    </source>
</reference>
<dbReference type="EMBL" id="KQ971348">
    <property type="protein sequence ID" value="KYB26953.1"/>
    <property type="molecule type" value="Genomic_DNA"/>
</dbReference>
<feature type="compositionally biased region" description="Low complexity" evidence="1">
    <location>
        <begin position="485"/>
        <end position="497"/>
    </location>
</feature>
<evidence type="ECO:0000313" key="5">
    <source>
        <dbReference type="Proteomes" id="UP000007266"/>
    </source>
</evidence>
<dbReference type="Pfam" id="PF03732">
    <property type="entry name" value="Retrotrans_gag"/>
    <property type="match status" value="1"/>
</dbReference>
<organism evidence="4 5">
    <name type="scientific">Tribolium castaneum</name>
    <name type="common">Red flour beetle</name>
    <dbReference type="NCBI Taxonomy" id="7070"/>
    <lineage>
        <taxon>Eukaryota</taxon>
        <taxon>Metazoa</taxon>
        <taxon>Ecdysozoa</taxon>
        <taxon>Arthropoda</taxon>
        <taxon>Hexapoda</taxon>
        <taxon>Insecta</taxon>
        <taxon>Pterygota</taxon>
        <taxon>Neoptera</taxon>
        <taxon>Endopterygota</taxon>
        <taxon>Coleoptera</taxon>
        <taxon>Polyphaga</taxon>
        <taxon>Cucujiformia</taxon>
        <taxon>Tenebrionidae</taxon>
        <taxon>Tenebrionidae incertae sedis</taxon>
        <taxon>Tribolium</taxon>
    </lineage>
</organism>
<feature type="compositionally biased region" description="Basic and acidic residues" evidence="1">
    <location>
        <begin position="1"/>
        <end position="22"/>
    </location>
</feature>
<dbReference type="InParanoid" id="A0A139WG58"/>
<reference evidence="4 5" key="2">
    <citation type="journal article" date="2010" name="Nucleic Acids Res.">
        <title>BeetleBase in 2010: revisions to provide comprehensive genomic information for Tribolium castaneum.</title>
        <authorList>
            <person name="Kim H.S."/>
            <person name="Murphy T."/>
            <person name="Xia J."/>
            <person name="Caragea D."/>
            <person name="Park Y."/>
            <person name="Beeman R.W."/>
            <person name="Lorenzen M.D."/>
            <person name="Butcher S."/>
            <person name="Manak J.R."/>
            <person name="Brown S.J."/>
        </authorList>
    </citation>
    <scope>GENOME REANNOTATION</scope>
    <source>
        <strain evidence="4 5">Georgia GA2</strain>
    </source>
</reference>
<keyword evidence="5" id="KW-1185">Reference proteome</keyword>
<dbReference type="PANTHER" id="PTHR33194:SF4">
    <property type="entry name" value="CCHC-TYPE DOMAIN-CONTAINING PROTEIN"/>
    <property type="match status" value="1"/>
</dbReference>
<feature type="domain" description="Retrotransposon gag" evidence="2">
    <location>
        <begin position="165"/>
        <end position="257"/>
    </location>
</feature>
<feature type="compositionally biased region" description="Basic and acidic residues" evidence="1">
    <location>
        <begin position="66"/>
        <end position="76"/>
    </location>
</feature>
<dbReference type="InterPro" id="IPR005162">
    <property type="entry name" value="Retrotrans_gag_dom"/>
</dbReference>
<evidence type="ECO:0000313" key="4">
    <source>
        <dbReference type="EMBL" id="KYB26953.1"/>
    </source>
</evidence>
<dbReference type="InterPro" id="IPR036691">
    <property type="entry name" value="Endo/exonu/phosph_ase_sf"/>
</dbReference>
<dbReference type="AlphaFoldDB" id="A0A139WG58"/>
<dbReference type="InterPro" id="IPR005135">
    <property type="entry name" value="Endo/exonuclease/phosphatase"/>
</dbReference>
<dbReference type="GO" id="GO:0003824">
    <property type="term" value="F:catalytic activity"/>
    <property type="evidence" value="ECO:0007669"/>
    <property type="project" value="InterPro"/>
</dbReference>
<feature type="region of interest" description="Disordered" evidence="1">
    <location>
        <begin position="66"/>
        <end position="108"/>
    </location>
</feature>
<evidence type="ECO:0008006" key="6">
    <source>
        <dbReference type="Google" id="ProtNLM"/>
    </source>
</evidence>
<dbReference type="SUPFAM" id="SSF56219">
    <property type="entry name" value="DNase I-like"/>
    <property type="match status" value="1"/>
</dbReference>
<feature type="region of interest" description="Disordered" evidence="1">
    <location>
        <begin position="1"/>
        <end position="39"/>
    </location>
</feature>
<protein>
    <recommendedName>
        <fullName evidence="6">Retrotransposon gag domain-containing protein</fullName>
    </recommendedName>
</protein>
<gene>
    <name evidence="4" type="primary">AUGUSTUS-3.0.2_33481</name>
    <name evidence="4" type="ORF">TcasGA2_TC033481</name>
</gene>
<accession>A0A139WG58</accession>
<dbReference type="Proteomes" id="UP000007266">
    <property type="component" value="Linkage group 6"/>
</dbReference>
<sequence>MPKGEEREPPLTRRRAKEHEYAQFKPPFRSTELFGQQSVPPTGSVEIVVQSGGSWKTVRELETILERRKDREHDESSGEEDENEESVKGTEETKEKQETKNEKNEVMADTTIRQALATAKTPATPKFLSPPSFNPATVDPNTFIQTYNRVALANAWDDNLKIAYLPIFLEKAASVWYNEYTGEAQNATKTWRQLVADFLEEFGRGNSTKNARMRFESRKQGVNEDIKSYYFELLSLQQEYDPQMSDATFRMFFEEGLLPQLAETFLMFSDPEMSKRDIKNLVFKISEVKKKSLINNISADSAFVTMNDRTHRQQTEANREEVLIEKRYPCIEQEVKEVSVVHVIPAIWSSLGSLVLGEFRQKDQLRFTNVSQCLNLNWTLTVPHLNLTSTANRVEEIREQLNNHNIDHQFSATYTLHCDTILLIWNTVLSVFVAYLVLKRNPGGIIIAPTPGVHAWGEESQLGHQSTKALTTVMGVVDARKRPVSQQKKTSSPTSQPQPAPGAKTVFKGKKTVVARELGINSQRTRRPQNPLKRRAITTQRTRDFQTLKKLHCTLCSVAVKLINLNIFKKDESAIFTSVHPLTPDHQKIILDALGSPGAKITPINKPAKPQPPKRKDHLPSFSCVLRHVDEDINDTDILEACSEQGYHVTKVWRIISRKTGKSTDLYRLLTREQETLDKLLKKGLILFSKLHRCEPSQVPPVTQAVCARCQTVGHSQDKCPSSSIKCPKCGETHKLHECTSELTRCVNCEGEHLTFSKNCPARKAPIATNSQATYVQIVKNSRPETAEPVTVDQFIRALSFVVLNLFPDKRHQCLGFNAVFHRRYPAQQGQRETRRVAILIKKGFAFSEHQLPNNLQYLDCIAVDTYIDSNIITFFTYYNFPRQCLSNELMQYAASLPKAIILGDFNARHTDFGDTLTNRNGHNLFDAISNLPLYRIPNSFPTHINH</sequence>
<proteinExistence type="predicted"/>
<evidence type="ECO:0000259" key="3">
    <source>
        <dbReference type="Pfam" id="PF14529"/>
    </source>
</evidence>
<feature type="region of interest" description="Disordered" evidence="1">
    <location>
        <begin position="482"/>
        <end position="505"/>
    </location>
</feature>
<name>A0A139WG58_TRICA</name>
<evidence type="ECO:0000256" key="1">
    <source>
        <dbReference type="SAM" id="MobiDB-lite"/>
    </source>
</evidence>